<dbReference type="InterPro" id="IPR005055">
    <property type="entry name" value="A10/PebIII"/>
</dbReference>
<dbReference type="Gene3D" id="1.10.2080.10">
    <property type="entry name" value="Insect odorant-binding protein A10/Ejaculatory bulb-specific protein 3"/>
    <property type="match status" value="1"/>
</dbReference>
<sequence length="114" mass="13086">MARLNYIALIVVAMSALMCVFAGDLGLYPSELDDLDVVALLADAAWRQQSDDCFLNKGPCSEEQKYLNDLFREAVRTDCERCTDKQRQIMNTITEWYEQNEADVWKIILEDARA</sequence>
<gene>
    <name evidence="2" type="primary">CSP</name>
</gene>
<reference evidence="2" key="1">
    <citation type="submission" date="2004-08" db="EMBL/GenBank/DDBJ databases">
        <title>A protein that makes sense in the red imported fire ant.</title>
        <authorList>
            <person name="Ishida Y."/>
            <person name="Leal W.S."/>
        </authorList>
    </citation>
    <scope>NUCLEOTIDE SEQUENCE</scope>
</reference>
<dbReference type="PANTHER" id="PTHR11257:SF13">
    <property type="entry name" value="GEO07322P1"/>
    <property type="match status" value="1"/>
</dbReference>
<accession>Q2VW29</accession>
<dbReference type="SUPFAM" id="SSF100910">
    <property type="entry name" value="Chemosensory protein Csp2"/>
    <property type="match status" value="1"/>
</dbReference>
<evidence type="ECO:0000313" key="2">
    <source>
        <dbReference type="EMBL" id="AAV91325.1"/>
    </source>
</evidence>
<proteinExistence type="evidence at transcript level"/>
<organism evidence="2">
    <name type="scientific">Solenopsis invicta</name>
    <name type="common">Red imported fire ant</name>
    <name type="synonym">Solenopsis wagneri</name>
    <dbReference type="NCBI Taxonomy" id="13686"/>
    <lineage>
        <taxon>Eukaryota</taxon>
        <taxon>Metazoa</taxon>
        <taxon>Ecdysozoa</taxon>
        <taxon>Arthropoda</taxon>
        <taxon>Hexapoda</taxon>
        <taxon>Insecta</taxon>
        <taxon>Pterygota</taxon>
        <taxon>Neoptera</taxon>
        <taxon>Endopterygota</taxon>
        <taxon>Hymenoptera</taxon>
        <taxon>Apocrita</taxon>
        <taxon>Aculeata</taxon>
        <taxon>Formicoidea</taxon>
        <taxon>Formicidae</taxon>
        <taxon>Myrmicinae</taxon>
        <taxon>Solenopsis</taxon>
    </lineage>
</organism>
<dbReference type="AlphaFoldDB" id="Q2VW29"/>
<name>Q2VW29_SOLIN</name>
<feature type="chain" id="PRO_5004217991" evidence="1">
    <location>
        <begin position="23"/>
        <end position="114"/>
    </location>
</feature>
<protein>
    <submittedName>
        <fullName evidence="2">Antennae-specific chemosensory protein</fullName>
    </submittedName>
</protein>
<dbReference type="PANTHER" id="PTHR11257">
    <property type="entry name" value="CHEMOSENSORY PROTEIN-RELATED"/>
    <property type="match status" value="1"/>
</dbReference>
<dbReference type="GeneID" id="105196234"/>
<dbReference type="Pfam" id="PF03392">
    <property type="entry name" value="OS-D"/>
    <property type="match status" value="1"/>
</dbReference>
<dbReference type="KEGG" id="soc:105196234"/>
<keyword evidence="1" id="KW-0732">Signal</keyword>
<feature type="signal peptide" evidence="1">
    <location>
        <begin position="1"/>
        <end position="22"/>
    </location>
</feature>
<dbReference type="EMBL" id="AY713302">
    <property type="protein sequence ID" value="AAV91325.1"/>
    <property type="molecule type" value="mRNA"/>
</dbReference>
<dbReference type="InterPro" id="IPR036682">
    <property type="entry name" value="OS_D_A10/PebIII_sf"/>
</dbReference>
<evidence type="ECO:0000256" key="1">
    <source>
        <dbReference type="SAM" id="SignalP"/>
    </source>
</evidence>
<dbReference type="SMR" id="Q2VW29"/>